<proteinExistence type="inferred from homology"/>
<dbReference type="Pfam" id="PF00994">
    <property type="entry name" value="MoCF_biosynth"/>
    <property type="match status" value="1"/>
</dbReference>
<evidence type="ECO:0000256" key="1">
    <source>
        <dbReference type="ARBA" id="ARBA00002901"/>
    </source>
</evidence>
<organism evidence="8 9">
    <name type="scientific">Chelativorans intermedius</name>
    <dbReference type="NCBI Taxonomy" id="515947"/>
    <lineage>
        <taxon>Bacteria</taxon>
        <taxon>Pseudomonadati</taxon>
        <taxon>Pseudomonadota</taxon>
        <taxon>Alphaproteobacteria</taxon>
        <taxon>Hyphomicrobiales</taxon>
        <taxon>Phyllobacteriaceae</taxon>
        <taxon>Chelativorans</taxon>
    </lineage>
</organism>
<comment type="function">
    <text evidence="1 6">Catalyzes the insertion of molybdate into adenylated molybdopterin with the concomitant release of AMP.</text>
</comment>
<dbReference type="RefSeq" id="WP_261521508.1">
    <property type="nucleotide sequence ID" value="NZ_JAODNW010000019.1"/>
</dbReference>
<dbReference type="EMBL" id="JBHLXD010000011">
    <property type="protein sequence ID" value="MFC0208478.1"/>
    <property type="molecule type" value="Genomic_DNA"/>
</dbReference>
<reference evidence="8 9" key="1">
    <citation type="submission" date="2024-09" db="EMBL/GenBank/DDBJ databases">
        <authorList>
            <person name="Sun Q."/>
            <person name="Mori K."/>
        </authorList>
    </citation>
    <scope>NUCLEOTIDE SEQUENCE [LARGE SCALE GENOMIC DNA]</scope>
    <source>
        <strain evidence="8 9">CCM 8543</strain>
    </source>
</reference>
<dbReference type="CDD" id="cd00887">
    <property type="entry name" value="MoeA"/>
    <property type="match status" value="1"/>
</dbReference>
<dbReference type="EC" id="2.10.1.1" evidence="6"/>
<sequence length="401" mass="41249">MTLIPVDEALERVLEGLAPLDHETVPLAEAAGRVLAAPLTARRTQPPFDASAMDGYAVRAADVAQAPAVLAVIGESAAGRRFAGKVGSGEAVRIFTGAPVPAGADTILIQENTERLEDGRITATAGVAAGRHIRRAGLDFRAGETVLEQGRVLDPAALSLAAAAGHAVLPVVRRPLVAIIATGDELVPPGGEPGPDQIVASNSCGIAALASLDGARVLDLGIVPDERQAIAAALRQALAAGSDIVVTLGGASVGDHDLVHQALDSEGARLSFWKIAMRPGKPMMYGRLEAARVLGLPGNPVSALVCAHLFLRPAIARLCSRLFTPDLRQAELAAPMEATGGRRDYVRATVTAGPRGLVATPFQIQDSSMLSTLAAANALIVREAGAPASEAGARCQVLMLR</sequence>
<comment type="caution">
    <text evidence="8">The sequence shown here is derived from an EMBL/GenBank/DDBJ whole genome shotgun (WGS) entry which is preliminary data.</text>
</comment>
<dbReference type="InterPro" id="IPR001453">
    <property type="entry name" value="MoaB/Mog_dom"/>
</dbReference>
<keyword evidence="9" id="KW-1185">Reference proteome</keyword>
<dbReference type="PANTHER" id="PTHR10192:SF5">
    <property type="entry name" value="GEPHYRIN"/>
    <property type="match status" value="1"/>
</dbReference>
<comment type="cofactor">
    <cofactor evidence="6">
        <name>Mg(2+)</name>
        <dbReference type="ChEBI" id="CHEBI:18420"/>
    </cofactor>
</comment>
<name>A0ABV6D741_9HYPH</name>
<dbReference type="Gene3D" id="2.40.340.10">
    <property type="entry name" value="MoeA, C-terminal, domain IV"/>
    <property type="match status" value="1"/>
</dbReference>
<evidence type="ECO:0000256" key="4">
    <source>
        <dbReference type="ARBA" id="ARBA00023150"/>
    </source>
</evidence>
<evidence type="ECO:0000256" key="5">
    <source>
        <dbReference type="ARBA" id="ARBA00047317"/>
    </source>
</evidence>
<dbReference type="Gene3D" id="3.40.980.10">
    <property type="entry name" value="MoaB/Mog-like domain"/>
    <property type="match status" value="1"/>
</dbReference>
<dbReference type="InterPro" id="IPR036425">
    <property type="entry name" value="MoaB/Mog-like_dom_sf"/>
</dbReference>
<feature type="domain" description="MoaB/Mog" evidence="7">
    <location>
        <begin position="178"/>
        <end position="317"/>
    </location>
</feature>
<dbReference type="PANTHER" id="PTHR10192">
    <property type="entry name" value="MOLYBDOPTERIN BIOSYNTHESIS PROTEIN"/>
    <property type="match status" value="1"/>
</dbReference>
<protein>
    <recommendedName>
        <fullName evidence="6">Molybdopterin molybdenumtransferase</fullName>
        <ecNumber evidence="6">2.10.1.1</ecNumber>
    </recommendedName>
</protein>
<dbReference type="Pfam" id="PF03454">
    <property type="entry name" value="MoeA_C"/>
    <property type="match status" value="1"/>
</dbReference>
<dbReference type="Gene3D" id="2.170.190.11">
    <property type="entry name" value="Molybdopterin biosynthesis moea protein, domain 3"/>
    <property type="match status" value="1"/>
</dbReference>
<keyword evidence="6" id="KW-0808">Transferase</keyword>
<dbReference type="InterPro" id="IPR005110">
    <property type="entry name" value="MoeA_linker/N"/>
</dbReference>
<keyword evidence="6" id="KW-0500">Molybdenum</keyword>
<keyword evidence="6" id="KW-0479">Metal-binding</keyword>
<gene>
    <name evidence="8" type="primary">glp</name>
    <name evidence="8" type="ORF">ACFFJ2_08715</name>
</gene>
<evidence type="ECO:0000256" key="6">
    <source>
        <dbReference type="RuleBase" id="RU365090"/>
    </source>
</evidence>
<evidence type="ECO:0000313" key="8">
    <source>
        <dbReference type="EMBL" id="MFC0208478.1"/>
    </source>
</evidence>
<dbReference type="SUPFAM" id="SSF63882">
    <property type="entry name" value="MoeA N-terminal region -like"/>
    <property type="match status" value="1"/>
</dbReference>
<evidence type="ECO:0000256" key="3">
    <source>
        <dbReference type="ARBA" id="ARBA00010763"/>
    </source>
</evidence>
<evidence type="ECO:0000313" key="9">
    <source>
        <dbReference type="Proteomes" id="UP001589755"/>
    </source>
</evidence>
<evidence type="ECO:0000256" key="2">
    <source>
        <dbReference type="ARBA" id="ARBA00005046"/>
    </source>
</evidence>
<dbReference type="InterPro" id="IPR036135">
    <property type="entry name" value="MoeA_linker/N_sf"/>
</dbReference>
<dbReference type="NCBIfam" id="TIGR00177">
    <property type="entry name" value="molyb_syn"/>
    <property type="match status" value="1"/>
</dbReference>
<dbReference type="SMART" id="SM00852">
    <property type="entry name" value="MoCF_biosynth"/>
    <property type="match status" value="1"/>
</dbReference>
<comment type="similarity">
    <text evidence="3 6">Belongs to the MoeA family.</text>
</comment>
<evidence type="ECO:0000259" key="7">
    <source>
        <dbReference type="SMART" id="SM00852"/>
    </source>
</evidence>
<dbReference type="SUPFAM" id="SSF63867">
    <property type="entry name" value="MoeA C-terminal domain-like"/>
    <property type="match status" value="1"/>
</dbReference>
<comment type="pathway">
    <text evidence="2 6">Cofactor biosynthesis; molybdopterin biosynthesis.</text>
</comment>
<keyword evidence="6" id="KW-0460">Magnesium</keyword>
<dbReference type="NCBIfam" id="NF045515">
    <property type="entry name" value="Glp_gephyrin"/>
    <property type="match status" value="1"/>
</dbReference>
<dbReference type="SUPFAM" id="SSF53218">
    <property type="entry name" value="Molybdenum cofactor biosynthesis proteins"/>
    <property type="match status" value="1"/>
</dbReference>
<dbReference type="Gene3D" id="3.90.105.10">
    <property type="entry name" value="Molybdopterin biosynthesis moea protein, domain 2"/>
    <property type="match status" value="1"/>
</dbReference>
<comment type="catalytic activity">
    <reaction evidence="5">
        <text>adenylyl-molybdopterin + molybdate = Mo-molybdopterin + AMP + H(+)</text>
        <dbReference type="Rhea" id="RHEA:35047"/>
        <dbReference type="ChEBI" id="CHEBI:15378"/>
        <dbReference type="ChEBI" id="CHEBI:36264"/>
        <dbReference type="ChEBI" id="CHEBI:62727"/>
        <dbReference type="ChEBI" id="CHEBI:71302"/>
        <dbReference type="ChEBI" id="CHEBI:456215"/>
        <dbReference type="EC" id="2.10.1.1"/>
    </reaction>
</comment>
<keyword evidence="4 6" id="KW-0501">Molybdenum cofactor biosynthesis</keyword>
<dbReference type="InterPro" id="IPR038987">
    <property type="entry name" value="MoeA-like"/>
</dbReference>
<dbReference type="Proteomes" id="UP001589755">
    <property type="component" value="Unassembled WGS sequence"/>
</dbReference>
<dbReference type="InterPro" id="IPR036688">
    <property type="entry name" value="MoeA_C_domain_IV_sf"/>
</dbReference>
<dbReference type="InterPro" id="IPR005111">
    <property type="entry name" value="MoeA_C_domain_IV"/>
</dbReference>
<accession>A0ABV6D741</accession>
<dbReference type="Pfam" id="PF03453">
    <property type="entry name" value="MoeA_N"/>
    <property type="match status" value="1"/>
</dbReference>